<evidence type="ECO:0000256" key="9">
    <source>
        <dbReference type="SAM" id="Phobius"/>
    </source>
</evidence>
<reference evidence="11" key="2">
    <citation type="submission" date="2023-05" db="EMBL/GenBank/DDBJ databases">
        <authorList>
            <consortium name="Lawrence Berkeley National Laboratory"/>
            <person name="Steindorff A."/>
            <person name="Hensen N."/>
            <person name="Bonometti L."/>
            <person name="Westerberg I."/>
            <person name="Brannstrom I.O."/>
            <person name="Guillou S."/>
            <person name="Cros-Aarteil S."/>
            <person name="Calhoun S."/>
            <person name="Haridas S."/>
            <person name="Kuo A."/>
            <person name="Mondo S."/>
            <person name="Pangilinan J."/>
            <person name="Riley R."/>
            <person name="Labutti K."/>
            <person name="Andreopoulos B."/>
            <person name="Lipzen A."/>
            <person name="Chen C."/>
            <person name="Yanf M."/>
            <person name="Daum C."/>
            <person name="Ng V."/>
            <person name="Clum A."/>
            <person name="Ohm R."/>
            <person name="Martin F."/>
            <person name="Silar P."/>
            <person name="Natvig D."/>
            <person name="Lalanne C."/>
            <person name="Gautier V."/>
            <person name="Ament-Velasquez S.L."/>
            <person name="Kruys A."/>
            <person name="Hutchinson M.I."/>
            <person name="Powell A.J."/>
            <person name="Barry K."/>
            <person name="Miller A.N."/>
            <person name="Grigoriev I.V."/>
            <person name="Debuchy R."/>
            <person name="Gladieux P."/>
            <person name="Thoren M.H."/>
            <person name="Johannesson H."/>
        </authorList>
    </citation>
    <scope>NUCLEOTIDE SEQUENCE</scope>
    <source>
        <strain evidence="11">CBS 141.50</strain>
    </source>
</reference>
<dbReference type="FunFam" id="2.60.40.200:FF:000007">
    <property type="entry name" value="Cell surface Cu-only superoxide dismutase 5"/>
    <property type="match status" value="1"/>
</dbReference>
<feature type="chain" id="PRO_5043025093" description="superoxide dismutase" evidence="10">
    <location>
        <begin position="21"/>
        <end position="279"/>
    </location>
</feature>
<evidence type="ECO:0000256" key="3">
    <source>
        <dbReference type="ARBA" id="ARBA00010457"/>
    </source>
</evidence>
<accession>A0AAN6V6U4</accession>
<reference evidence="11" key="1">
    <citation type="journal article" date="2023" name="Mol. Phylogenet. Evol.">
        <title>Genome-scale phylogeny and comparative genomics of the fungal order Sordariales.</title>
        <authorList>
            <person name="Hensen N."/>
            <person name="Bonometti L."/>
            <person name="Westerberg I."/>
            <person name="Brannstrom I.O."/>
            <person name="Guillou S."/>
            <person name="Cros-Aarteil S."/>
            <person name="Calhoun S."/>
            <person name="Haridas S."/>
            <person name="Kuo A."/>
            <person name="Mondo S."/>
            <person name="Pangilinan J."/>
            <person name="Riley R."/>
            <person name="LaButti K."/>
            <person name="Andreopoulos B."/>
            <person name="Lipzen A."/>
            <person name="Chen C."/>
            <person name="Yan M."/>
            <person name="Daum C."/>
            <person name="Ng V."/>
            <person name="Clum A."/>
            <person name="Steindorff A."/>
            <person name="Ohm R.A."/>
            <person name="Martin F."/>
            <person name="Silar P."/>
            <person name="Natvig D.O."/>
            <person name="Lalanne C."/>
            <person name="Gautier V."/>
            <person name="Ament-Velasquez S.L."/>
            <person name="Kruys A."/>
            <person name="Hutchinson M.I."/>
            <person name="Powell A.J."/>
            <person name="Barry K."/>
            <person name="Miller A.N."/>
            <person name="Grigoriev I.V."/>
            <person name="Debuchy R."/>
            <person name="Gladieux P."/>
            <person name="Hiltunen Thoren M."/>
            <person name="Johannesson H."/>
        </authorList>
    </citation>
    <scope>NUCLEOTIDE SEQUENCE</scope>
    <source>
        <strain evidence="11">CBS 141.50</strain>
    </source>
</reference>
<organism evidence="11 12">
    <name type="scientific">Dichotomopilus funicola</name>
    <dbReference type="NCBI Taxonomy" id="1934379"/>
    <lineage>
        <taxon>Eukaryota</taxon>
        <taxon>Fungi</taxon>
        <taxon>Dikarya</taxon>
        <taxon>Ascomycota</taxon>
        <taxon>Pezizomycotina</taxon>
        <taxon>Sordariomycetes</taxon>
        <taxon>Sordariomycetidae</taxon>
        <taxon>Sordariales</taxon>
        <taxon>Chaetomiaceae</taxon>
        <taxon>Dichotomopilus</taxon>
    </lineage>
</organism>
<proteinExistence type="inferred from homology"/>
<keyword evidence="9" id="KW-1133">Transmembrane helix</keyword>
<keyword evidence="10" id="KW-0732">Signal</keyword>
<keyword evidence="6" id="KW-0049">Antioxidant</keyword>
<dbReference type="GeneID" id="87816635"/>
<feature type="compositionally biased region" description="Low complexity" evidence="8">
    <location>
        <begin position="206"/>
        <end position="225"/>
    </location>
</feature>
<evidence type="ECO:0000256" key="5">
    <source>
        <dbReference type="ARBA" id="ARBA00022525"/>
    </source>
</evidence>
<name>A0AAN6V6U4_9PEZI</name>
<dbReference type="Gene3D" id="2.60.40.200">
    <property type="entry name" value="Superoxide dismutase, copper/zinc binding domain"/>
    <property type="match status" value="1"/>
</dbReference>
<evidence type="ECO:0000256" key="7">
    <source>
        <dbReference type="ARBA" id="ARBA00049204"/>
    </source>
</evidence>
<keyword evidence="5" id="KW-0964">Secreted</keyword>
<evidence type="ECO:0000256" key="6">
    <source>
        <dbReference type="ARBA" id="ARBA00022862"/>
    </source>
</evidence>
<dbReference type="GO" id="GO:0004784">
    <property type="term" value="F:superoxide dismutase activity"/>
    <property type="evidence" value="ECO:0007669"/>
    <property type="project" value="UniProtKB-EC"/>
</dbReference>
<protein>
    <recommendedName>
        <fullName evidence="4">superoxide dismutase</fullName>
        <ecNumber evidence="4">1.15.1.1</ecNumber>
    </recommendedName>
</protein>
<comment type="similarity">
    <text evidence="3">Belongs to the Cu-Zn superoxide dismutase family.</text>
</comment>
<sequence>MRVSTQISLLLAAAGAHVSAQDATTGQLGDAAAITNNPENAVYKAILPRSAFFEPAYPEGGNIEGEVTARAGDGGKGVRFSVKLNNLPSTGGPFTYHLHVNPVPVTGNCTETLAHLDPYIRGEDPSCNKDAPETCQVGDLSGKHGKIQPGDDLSFEAEYIDDYATTVEGLGAFFGNRSIVFHFPNKTRITCASFERVRLPGGGNGDSSSTASSPSSFTTPPSSFTTPPPTSTSGSGGDEGSATASPTSATSSVSTGAAAILGSGAGGIAAVAGLVAMMF</sequence>
<dbReference type="Proteomes" id="UP001302676">
    <property type="component" value="Unassembled WGS sequence"/>
</dbReference>
<feature type="compositionally biased region" description="Low complexity" evidence="8">
    <location>
        <begin position="240"/>
        <end position="249"/>
    </location>
</feature>
<gene>
    <name evidence="11" type="ORF">C8A04DRAFT_26719</name>
</gene>
<dbReference type="AlphaFoldDB" id="A0AAN6V6U4"/>
<comment type="caution">
    <text evidence="11">The sequence shown here is derived from an EMBL/GenBank/DDBJ whole genome shotgun (WGS) entry which is preliminary data.</text>
</comment>
<dbReference type="GO" id="GO:0005576">
    <property type="term" value="C:extracellular region"/>
    <property type="evidence" value="ECO:0007669"/>
    <property type="project" value="UniProtKB-SubCell"/>
</dbReference>
<dbReference type="EC" id="1.15.1.1" evidence="4"/>
<evidence type="ECO:0000256" key="2">
    <source>
        <dbReference type="ARBA" id="ARBA00004613"/>
    </source>
</evidence>
<feature type="signal peptide" evidence="10">
    <location>
        <begin position="1"/>
        <end position="20"/>
    </location>
</feature>
<dbReference type="RefSeq" id="XP_062638837.1">
    <property type="nucleotide sequence ID" value="XM_062780022.1"/>
</dbReference>
<keyword evidence="12" id="KW-1185">Reference proteome</keyword>
<dbReference type="SUPFAM" id="SSF49329">
    <property type="entry name" value="Cu,Zn superoxide dismutase-like"/>
    <property type="match status" value="1"/>
</dbReference>
<feature type="transmembrane region" description="Helical" evidence="9">
    <location>
        <begin position="256"/>
        <end position="277"/>
    </location>
</feature>
<keyword evidence="9" id="KW-0472">Membrane</keyword>
<evidence type="ECO:0000313" key="11">
    <source>
        <dbReference type="EMBL" id="KAK4145466.1"/>
    </source>
</evidence>
<dbReference type="GO" id="GO:0046872">
    <property type="term" value="F:metal ion binding"/>
    <property type="evidence" value="ECO:0007669"/>
    <property type="project" value="InterPro"/>
</dbReference>
<feature type="region of interest" description="Disordered" evidence="8">
    <location>
        <begin position="202"/>
        <end position="249"/>
    </location>
</feature>
<evidence type="ECO:0000256" key="10">
    <source>
        <dbReference type="SAM" id="SignalP"/>
    </source>
</evidence>
<comment type="catalytic activity">
    <reaction evidence="7">
        <text>2 superoxide + 2 H(+) = H2O2 + O2</text>
        <dbReference type="Rhea" id="RHEA:20696"/>
        <dbReference type="ChEBI" id="CHEBI:15378"/>
        <dbReference type="ChEBI" id="CHEBI:15379"/>
        <dbReference type="ChEBI" id="CHEBI:16240"/>
        <dbReference type="ChEBI" id="CHEBI:18421"/>
        <dbReference type="EC" id="1.15.1.1"/>
    </reaction>
</comment>
<evidence type="ECO:0000256" key="1">
    <source>
        <dbReference type="ARBA" id="ARBA00004196"/>
    </source>
</evidence>
<evidence type="ECO:0000313" key="12">
    <source>
        <dbReference type="Proteomes" id="UP001302676"/>
    </source>
</evidence>
<evidence type="ECO:0000256" key="8">
    <source>
        <dbReference type="SAM" id="MobiDB-lite"/>
    </source>
</evidence>
<keyword evidence="9" id="KW-0812">Transmembrane</keyword>
<evidence type="ECO:0000256" key="4">
    <source>
        <dbReference type="ARBA" id="ARBA00012682"/>
    </source>
</evidence>
<dbReference type="EMBL" id="MU853568">
    <property type="protein sequence ID" value="KAK4145466.1"/>
    <property type="molecule type" value="Genomic_DNA"/>
</dbReference>
<dbReference type="InterPro" id="IPR036423">
    <property type="entry name" value="SOD-like_Cu/Zn_dom_sf"/>
</dbReference>
<comment type="subcellular location">
    <subcellularLocation>
        <location evidence="1">Cell envelope</location>
    </subcellularLocation>
    <subcellularLocation>
        <location evidence="2">Secreted</location>
    </subcellularLocation>
</comment>